<keyword evidence="1" id="KW-0472">Membrane</keyword>
<name>A0A150HAK9_9MICO</name>
<evidence type="ECO:0000313" key="3">
    <source>
        <dbReference type="EMBL" id="PKY71060.1"/>
    </source>
</evidence>
<dbReference type="Proteomes" id="UP000242755">
    <property type="component" value="Unassembled WGS sequence"/>
</dbReference>
<dbReference type="AlphaFoldDB" id="A0A150HAK9"/>
<keyword evidence="1" id="KW-0812">Transmembrane</keyword>
<organism evidence="2 5">
    <name type="scientific">Brevibacterium ravenspurgense</name>
    <dbReference type="NCBI Taxonomy" id="479117"/>
    <lineage>
        <taxon>Bacteria</taxon>
        <taxon>Bacillati</taxon>
        <taxon>Actinomycetota</taxon>
        <taxon>Actinomycetes</taxon>
        <taxon>Micrococcales</taxon>
        <taxon>Brevibacteriaceae</taxon>
        <taxon>Brevibacterium</taxon>
    </lineage>
</organism>
<protein>
    <submittedName>
        <fullName evidence="2">Uncharacterized protein</fullName>
    </submittedName>
</protein>
<gene>
    <name evidence="2" type="ORF">Bravens_00567</name>
    <name evidence="3" type="ORF">CYJ40_03145</name>
</gene>
<dbReference type="EMBL" id="LQQC01000007">
    <property type="protein sequence ID" value="KXZ59014.1"/>
    <property type="molecule type" value="Genomic_DNA"/>
</dbReference>
<dbReference type="EMBL" id="PKGO01000002">
    <property type="protein sequence ID" value="PKY71060.1"/>
    <property type="molecule type" value="Genomic_DNA"/>
</dbReference>
<feature type="transmembrane region" description="Helical" evidence="1">
    <location>
        <begin position="59"/>
        <end position="79"/>
    </location>
</feature>
<keyword evidence="5" id="KW-1185">Reference proteome</keyword>
<evidence type="ECO:0000313" key="4">
    <source>
        <dbReference type="Proteomes" id="UP000242755"/>
    </source>
</evidence>
<reference evidence="3 4" key="2">
    <citation type="submission" date="2017-12" db="EMBL/GenBank/DDBJ databases">
        <title>Phylogenetic diversity of female urinary microbiome.</title>
        <authorList>
            <person name="Thomas-White K."/>
            <person name="Wolfe A.J."/>
        </authorList>
    </citation>
    <scope>NUCLEOTIDE SEQUENCE [LARGE SCALE GENOMIC DNA]</scope>
    <source>
        <strain evidence="3 4">UMB0426</strain>
    </source>
</reference>
<comment type="caution">
    <text evidence="2">The sequence shown here is derived from an EMBL/GenBank/DDBJ whole genome shotgun (WGS) entry which is preliminary data.</text>
</comment>
<accession>A0A150HAK9</accession>
<dbReference type="PATRIC" id="fig|479117.4.peg.568"/>
<evidence type="ECO:0000313" key="5">
    <source>
        <dbReference type="Proteomes" id="UP000243589"/>
    </source>
</evidence>
<sequence>MTTNPAERPQLRQEDQLWITSEINQPSWNFISGFGFFFFSAGLVYTVLTSPLSGPAKTISALASLLIVVPGIYFIKIGLARIIPLRRLRKAVTPIAHLDVDAVHGHNPDVLIVELSNAHSYLITGPAVNYLAHTNVLHGSQRPDDLSFDFFSTPPTSDDAAASPVRMLIADRGSAVGNAEWYAEA</sequence>
<reference evidence="2 5" key="1">
    <citation type="submission" date="2016-01" db="EMBL/GenBank/DDBJ databases">
        <title>Use of Whole Genome Sequencing to ascertain that Brevibacterium massiliense (Roux, Raoult 2009) is a later heterotypic synonym of Brevibacterium ravenspurgense (Mages 2008).</title>
        <authorList>
            <person name="Bernier A.-M."/>
            <person name="Burdz T."/>
            <person name="Huynh C."/>
            <person name="Pachecho A.L."/>
            <person name="Wiebe D."/>
            <person name="Bonner C."/>
            <person name="Bernard K."/>
        </authorList>
    </citation>
    <scope>NUCLEOTIDE SEQUENCE [LARGE SCALE GENOMIC DNA]</scope>
    <source>
        <strain evidence="2 5">CCUG56047</strain>
    </source>
</reference>
<proteinExistence type="predicted"/>
<dbReference type="Proteomes" id="UP000243589">
    <property type="component" value="Unassembled WGS sequence"/>
</dbReference>
<dbReference type="RefSeq" id="WP_062020124.1">
    <property type="nucleotide sequence ID" value="NZ_LQQC01000007.1"/>
</dbReference>
<feature type="transmembrane region" description="Helical" evidence="1">
    <location>
        <begin position="28"/>
        <end position="47"/>
    </location>
</feature>
<evidence type="ECO:0000256" key="1">
    <source>
        <dbReference type="SAM" id="Phobius"/>
    </source>
</evidence>
<keyword evidence="1" id="KW-1133">Transmembrane helix</keyword>
<evidence type="ECO:0000313" key="2">
    <source>
        <dbReference type="EMBL" id="KXZ59014.1"/>
    </source>
</evidence>